<dbReference type="GO" id="GO:0070578">
    <property type="term" value="C:RISC-loading complex"/>
    <property type="evidence" value="ECO:0007669"/>
    <property type="project" value="TreeGrafter"/>
</dbReference>
<dbReference type="InterPro" id="IPR051247">
    <property type="entry name" value="RLC_Component"/>
</dbReference>
<dbReference type="PANTHER" id="PTHR46205">
    <property type="entry name" value="LOQUACIOUS, ISOFORM B"/>
    <property type="match status" value="1"/>
</dbReference>
<dbReference type="InParanoid" id="A0A2V0P5W4"/>
<dbReference type="PROSITE" id="PS50137">
    <property type="entry name" value="DS_RBD"/>
    <property type="match status" value="2"/>
</dbReference>
<reference evidence="4 5" key="1">
    <citation type="journal article" date="2018" name="Sci. Rep.">
        <title>Raphidocelis subcapitata (=Pseudokirchneriella subcapitata) provides an insight into genome evolution and environmental adaptations in the Sphaeropleales.</title>
        <authorList>
            <person name="Suzuki S."/>
            <person name="Yamaguchi H."/>
            <person name="Nakajima N."/>
            <person name="Kawachi M."/>
        </authorList>
    </citation>
    <scope>NUCLEOTIDE SEQUENCE [LARGE SCALE GENOMIC DNA]</scope>
    <source>
        <strain evidence="4 5">NIES-35</strain>
    </source>
</reference>
<proteinExistence type="predicted"/>
<sequence>MAANAAAAGLLAQGQHNHKGALLEAAARLRVAPPPAFQLVDTQGPPHAPTFTVRVVSGAPGGGGAPVSVEGVGTSLKAAEHDAARAMLALPQWAAAGGPNPKGELQELVMKGRLQALGVPSYELPAYESEAWQGPAHLPVFVERVRLRRRAGAAPLAATGEGGSRKAAQAEAARAMLQLLLEVSEAEE</sequence>
<dbReference type="SUPFAM" id="SSF54768">
    <property type="entry name" value="dsRNA-binding domain-like"/>
    <property type="match status" value="2"/>
</dbReference>
<accession>A0A2V0P5W4</accession>
<dbReference type="STRING" id="307507.A0A2V0P5W4"/>
<evidence type="ECO:0000313" key="5">
    <source>
        <dbReference type="Proteomes" id="UP000247498"/>
    </source>
</evidence>
<name>A0A2V0P5W4_9CHLO</name>
<dbReference type="Proteomes" id="UP000247498">
    <property type="component" value="Unassembled WGS sequence"/>
</dbReference>
<dbReference type="EMBL" id="BDRX01000062">
    <property type="protein sequence ID" value="GBF95264.1"/>
    <property type="molecule type" value="Genomic_DNA"/>
</dbReference>
<dbReference type="PANTHER" id="PTHR46205:SF3">
    <property type="entry name" value="LOQUACIOUS, ISOFORM B"/>
    <property type="match status" value="1"/>
</dbReference>
<protein>
    <recommendedName>
        <fullName evidence="3">DRBM domain-containing protein</fullName>
    </recommendedName>
</protein>
<dbReference type="GO" id="GO:0016442">
    <property type="term" value="C:RISC complex"/>
    <property type="evidence" value="ECO:0007669"/>
    <property type="project" value="TreeGrafter"/>
</dbReference>
<comment type="caution">
    <text evidence="4">The sequence shown here is derived from an EMBL/GenBank/DDBJ whole genome shotgun (WGS) entry which is preliminary data.</text>
</comment>
<organism evidence="4 5">
    <name type="scientific">Raphidocelis subcapitata</name>
    <dbReference type="NCBI Taxonomy" id="307507"/>
    <lineage>
        <taxon>Eukaryota</taxon>
        <taxon>Viridiplantae</taxon>
        <taxon>Chlorophyta</taxon>
        <taxon>core chlorophytes</taxon>
        <taxon>Chlorophyceae</taxon>
        <taxon>CS clade</taxon>
        <taxon>Sphaeropleales</taxon>
        <taxon>Selenastraceae</taxon>
        <taxon>Raphidocelis</taxon>
    </lineage>
</organism>
<keyword evidence="1 2" id="KW-0694">RNA-binding</keyword>
<dbReference type="SMART" id="SM00358">
    <property type="entry name" value="DSRM"/>
    <property type="match status" value="2"/>
</dbReference>
<dbReference type="GO" id="GO:0070920">
    <property type="term" value="P:regulation of regulatory ncRNA processing"/>
    <property type="evidence" value="ECO:0007669"/>
    <property type="project" value="TreeGrafter"/>
</dbReference>
<dbReference type="GO" id="GO:0003725">
    <property type="term" value="F:double-stranded RNA binding"/>
    <property type="evidence" value="ECO:0007669"/>
    <property type="project" value="TreeGrafter"/>
</dbReference>
<dbReference type="GO" id="GO:0035197">
    <property type="term" value="F:siRNA binding"/>
    <property type="evidence" value="ECO:0007669"/>
    <property type="project" value="TreeGrafter"/>
</dbReference>
<dbReference type="CDD" id="cd10845">
    <property type="entry name" value="DSRM_RNAse_III_family"/>
    <property type="match status" value="1"/>
</dbReference>
<dbReference type="GO" id="GO:0005737">
    <property type="term" value="C:cytoplasm"/>
    <property type="evidence" value="ECO:0007669"/>
    <property type="project" value="TreeGrafter"/>
</dbReference>
<dbReference type="Gene3D" id="3.30.160.20">
    <property type="match status" value="2"/>
</dbReference>
<dbReference type="GO" id="GO:0030422">
    <property type="term" value="P:siRNA processing"/>
    <property type="evidence" value="ECO:0007669"/>
    <property type="project" value="TreeGrafter"/>
</dbReference>
<feature type="domain" description="DRBM" evidence="3">
    <location>
        <begin position="17"/>
        <end position="88"/>
    </location>
</feature>
<gene>
    <name evidence="4" type="ORF">Rsub_08295</name>
</gene>
<dbReference type="Pfam" id="PF00035">
    <property type="entry name" value="dsrm"/>
    <property type="match status" value="2"/>
</dbReference>
<evidence type="ECO:0000313" key="4">
    <source>
        <dbReference type="EMBL" id="GBF95264.1"/>
    </source>
</evidence>
<keyword evidence="5" id="KW-1185">Reference proteome</keyword>
<evidence type="ECO:0000256" key="1">
    <source>
        <dbReference type="ARBA" id="ARBA00022884"/>
    </source>
</evidence>
<dbReference type="AlphaFoldDB" id="A0A2V0P5W4"/>
<evidence type="ECO:0000256" key="2">
    <source>
        <dbReference type="PROSITE-ProRule" id="PRU00266"/>
    </source>
</evidence>
<feature type="domain" description="DRBM" evidence="3">
    <location>
        <begin position="100"/>
        <end position="182"/>
    </location>
</feature>
<evidence type="ECO:0000259" key="3">
    <source>
        <dbReference type="PROSITE" id="PS50137"/>
    </source>
</evidence>
<dbReference type="GO" id="GO:0005634">
    <property type="term" value="C:nucleus"/>
    <property type="evidence" value="ECO:0007669"/>
    <property type="project" value="TreeGrafter"/>
</dbReference>
<dbReference type="InterPro" id="IPR014720">
    <property type="entry name" value="dsRBD_dom"/>
</dbReference>